<gene>
    <name evidence="1" type="ORF">RYX56_05365</name>
    <name evidence="2" type="ORF">RYX56_05705</name>
</gene>
<dbReference type="Pfam" id="PF04883">
    <property type="entry name" value="HK97-gp10_like"/>
    <property type="match status" value="1"/>
</dbReference>
<reference evidence="2 3" key="1">
    <citation type="submission" date="2023-10" db="EMBL/GenBank/DDBJ databases">
        <title>Screening of Alkalihalobacillus lindianensis BZ-TG-R113 and Its Alleviation of Salt Stress on Rapeseed Growth.</title>
        <authorList>
            <person name="Zhao B."/>
            <person name="Guo T."/>
        </authorList>
    </citation>
    <scope>NUCLEOTIDE SEQUENCE [LARGE SCALE GENOMIC DNA]</scope>
    <source>
        <strain evidence="2 3">BZ-TG-R113</strain>
    </source>
</reference>
<dbReference type="EMBL" id="JAWJBA010000001">
    <property type="protein sequence ID" value="MDV2683870.1"/>
    <property type="molecule type" value="Genomic_DNA"/>
</dbReference>
<keyword evidence="3" id="KW-1185">Reference proteome</keyword>
<dbReference type="NCBIfam" id="TIGR01725">
    <property type="entry name" value="phge_HK97_gp10"/>
    <property type="match status" value="1"/>
</dbReference>
<dbReference type="RefSeq" id="WP_317121099.1">
    <property type="nucleotide sequence ID" value="NZ_JAWJBA010000001.1"/>
</dbReference>
<evidence type="ECO:0000313" key="2">
    <source>
        <dbReference type="EMBL" id="MDV2683870.1"/>
    </source>
</evidence>
<dbReference type="Proteomes" id="UP001287282">
    <property type="component" value="Unassembled WGS sequence"/>
</dbReference>
<protein>
    <submittedName>
        <fullName evidence="2">HK97 gp10 family phage protein</fullName>
    </submittedName>
</protein>
<organism evidence="2 3">
    <name type="scientific">Alkalihalophilus lindianensis</name>
    <dbReference type="NCBI Taxonomy" id="1630542"/>
    <lineage>
        <taxon>Bacteria</taxon>
        <taxon>Bacillati</taxon>
        <taxon>Bacillota</taxon>
        <taxon>Bacilli</taxon>
        <taxon>Bacillales</taxon>
        <taxon>Bacillaceae</taxon>
        <taxon>Alkalihalophilus</taxon>
    </lineage>
</organism>
<dbReference type="EMBL" id="JAWJBA010000001">
    <property type="protein sequence ID" value="MDV2683804.1"/>
    <property type="molecule type" value="Genomic_DNA"/>
</dbReference>
<comment type="caution">
    <text evidence="2">The sequence shown here is derived from an EMBL/GenBank/DDBJ whole genome shotgun (WGS) entry which is preliminary data.</text>
</comment>
<evidence type="ECO:0000313" key="1">
    <source>
        <dbReference type="EMBL" id="MDV2683804.1"/>
    </source>
</evidence>
<dbReference type="InterPro" id="IPR010064">
    <property type="entry name" value="HK97-gp10_tail"/>
</dbReference>
<evidence type="ECO:0000313" key="3">
    <source>
        <dbReference type="Proteomes" id="UP001287282"/>
    </source>
</evidence>
<name>A0ABU3X7K2_9BACI</name>
<accession>A0ABU3X7K2</accession>
<proteinExistence type="predicted"/>
<sequence>MNHNSDEVEGFEEVLKNLSDFGNGYKRVEGRAVKAGATIVLERMKQEVPVSDINGESYVHIRDDLGMSGIRRVREGTAIVLVGPGKKTAWRAKFLEFGTIKMPPNAFISRASSLSRLLVKVAIMSELKKGLKLR</sequence>